<evidence type="ECO:0000256" key="4">
    <source>
        <dbReference type="ARBA" id="ARBA00022475"/>
    </source>
</evidence>
<feature type="transmembrane region" description="Helical" evidence="15">
    <location>
        <begin position="381"/>
        <end position="402"/>
    </location>
</feature>
<feature type="transmembrane region" description="Helical" evidence="15">
    <location>
        <begin position="71"/>
        <end position="96"/>
    </location>
</feature>
<feature type="transmembrane region" description="Helical" evidence="15">
    <location>
        <begin position="43"/>
        <end position="65"/>
    </location>
</feature>
<feature type="transmembrane region" description="Helical" evidence="15">
    <location>
        <begin position="505"/>
        <end position="523"/>
    </location>
</feature>
<dbReference type="Gene3D" id="1.20.1730.10">
    <property type="entry name" value="Sodium/glucose cotransporter"/>
    <property type="match status" value="1"/>
</dbReference>
<evidence type="ECO:0000256" key="2">
    <source>
        <dbReference type="ARBA" id="ARBA00006434"/>
    </source>
</evidence>
<keyword evidence="17" id="KW-1185">Reference proteome</keyword>
<dbReference type="PANTHER" id="PTHR42985:SF40">
    <property type="entry name" value="LD47995P-RELATED"/>
    <property type="match status" value="1"/>
</dbReference>
<evidence type="ECO:0000256" key="12">
    <source>
        <dbReference type="ARBA" id="ARBA00023201"/>
    </source>
</evidence>
<evidence type="ECO:0000256" key="11">
    <source>
        <dbReference type="ARBA" id="ARBA00023180"/>
    </source>
</evidence>
<evidence type="ECO:0000313" key="16">
    <source>
        <dbReference type="EMBL" id="GAC20366.1"/>
    </source>
</evidence>
<name>K6Y8W8_9ALTE</name>
<evidence type="ECO:0000256" key="1">
    <source>
        <dbReference type="ARBA" id="ARBA00004651"/>
    </source>
</evidence>
<protein>
    <recommendedName>
        <fullName evidence="18">Sodium transporter</fullName>
    </recommendedName>
</protein>
<evidence type="ECO:0000256" key="6">
    <source>
        <dbReference type="ARBA" id="ARBA00022847"/>
    </source>
</evidence>
<keyword evidence="4" id="KW-1003">Cell membrane</keyword>
<feature type="transmembrane region" description="Helical" evidence="15">
    <location>
        <begin position="529"/>
        <end position="547"/>
    </location>
</feature>
<keyword evidence="12" id="KW-0739">Sodium transport</keyword>
<feature type="transmembrane region" description="Helical" evidence="15">
    <location>
        <begin position="221"/>
        <end position="244"/>
    </location>
</feature>
<dbReference type="GO" id="GO:0005886">
    <property type="term" value="C:plasma membrane"/>
    <property type="evidence" value="ECO:0007669"/>
    <property type="project" value="UniProtKB-SubCell"/>
</dbReference>
<dbReference type="STRING" id="493475.GARC_3408"/>
<keyword evidence="9" id="KW-0406">Ion transport</keyword>
<evidence type="ECO:0000256" key="10">
    <source>
        <dbReference type="ARBA" id="ARBA00023136"/>
    </source>
</evidence>
<dbReference type="PROSITE" id="PS00456">
    <property type="entry name" value="NA_SOLUT_SYMP_1"/>
    <property type="match status" value="1"/>
</dbReference>
<keyword evidence="8" id="KW-0915">Sodium</keyword>
<keyword evidence="10 15" id="KW-0472">Membrane</keyword>
<feature type="transmembrane region" description="Helical" evidence="15">
    <location>
        <begin position="414"/>
        <end position="432"/>
    </location>
</feature>
<dbReference type="InterPro" id="IPR051163">
    <property type="entry name" value="Sodium:Solute_Symporter_SSF"/>
</dbReference>
<keyword evidence="5 15" id="KW-0812">Transmembrane</keyword>
<evidence type="ECO:0000313" key="17">
    <source>
        <dbReference type="Proteomes" id="UP000006327"/>
    </source>
</evidence>
<feature type="transmembrane region" description="Helical" evidence="15">
    <location>
        <begin position="256"/>
        <end position="276"/>
    </location>
</feature>
<evidence type="ECO:0000256" key="13">
    <source>
        <dbReference type="ARBA" id="ARBA00036099"/>
    </source>
</evidence>
<dbReference type="PROSITE" id="PS50283">
    <property type="entry name" value="NA_SOLUT_SYMP_3"/>
    <property type="match status" value="1"/>
</dbReference>
<evidence type="ECO:0000256" key="9">
    <source>
        <dbReference type="ARBA" id="ARBA00023065"/>
    </source>
</evidence>
<dbReference type="PANTHER" id="PTHR42985">
    <property type="entry name" value="SODIUM-COUPLED MONOCARBOXYLATE TRANSPORTER"/>
    <property type="match status" value="1"/>
</dbReference>
<proteinExistence type="inferred from homology"/>
<evidence type="ECO:0000256" key="5">
    <source>
        <dbReference type="ARBA" id="ARBA00022692"/>
    </source>
</evidence>
<comment type="caution">
    <text evidence="16">The sequence shown here is derived from an EMBL/GenBank/DDBJ whole genome shotgun (WGS) entry which is preliminary data.</text>
</comment>
<dbReference type="InterPro" id="IPR001734">
    <property type="entry name" value="Na/solute_symporter"/>
</dbReference>
<feature type="transmembrane region" description="Helical" evidence="15">
    <location>
        <begin position="117"/>
        <end position="136"/>
    </location>
</feature>
<feature type="transmembrane region" description="Helical" evidence="15">
    <location>
        <begin position="148"/>
        <end position="174"/>
    </location>
</feature>
<dbReference type="AlphaFoldDB" id="K6Y8W8"/>
<comment type="similarity">
    <text evidence="2 14">Belongs to the sodium:solute symporter (SSF) (TC 2.A.21) family.</text>
</comment>
<evidence type="ECO:0000256" key="8">
    <source>
        <dbReference type="ARBA" id="ARBA00023053"/>
    </source>
</evidence>
<dbReference type="InterPro" id="IPR018212">
    <property type="entry name" value="Na/solute_symporter_CS"/>
</dbReference>
<dbReference type="GO" id="GO:0006814">
    <property type="term" value="P:sodium ion transport"/>
    <property type="evidence" value="ECO:0007669"/>
    <property type="project" value="UniProtKB-KW"/>
</dbReference>
<evidence type="ECO:0000256" key="14">
    <source>
        <dbReference type="RuleBase" id="RU362091"/>
    </source>
</evidence>
<organism evidence="16 17">
    <name type="scientific">Paraglaciecola arctica BSs20135</name>
    <dbReference type="NCBI Taxonomy" id="493475"/>
    <lineage>
        <taxon>Bacteria</taxon>
        <taxon>Pseudomonadati</taxon>
        <taxon>Pseudomonadota</taxon>
        <taxon>Gammaproteobacteria</taxon>
        <taxon>Alteromonadales</taxon>
        <taxon>Alteromonadaceae</taxon>
        <taxon>Paraglaciecola</taxon>
    </lineage>
</organism>
<evidence type="ECO:0000256" key="7">
    <source>
        <dbReference type="ARBA" id="ARBA00022989"/>
    </source>
</evidence>
<evidence type="ECO:0000256" key="3">
    <source>
        <dbReference type="ARBA" id="ARBA00022448"/>
    </source>
</evidence>
<dbReference type="CDD" id="cd11477">
    <property type="entry name" value="SLC5sbd_u1"/>
    <property type="match status" value="1"/>
</dbReference>
<comment type="catalytic activity">
    <reaction evidence="13">
        <text>iodide(out) + 2 Na(+)(out) = iodide(in) + 2 Na(+)(in)</text>
        <dbReference type="Rhea" id="RHEA:71207"/>
        <dbReference type="ChEBI" id="CHEBI:16382"/>
        <dbReference type="ChEBI" id="CHEBI:29101"/>
    </reaction>
</comment>
<evidence type="ECO:0008006" key="18">
    <source>
        <dbReference type="Google" id="ProtNLM"/>
    </source>
</evidence>
<dbReference type="Pfam" id="PF00474">
    <property type="entry name" value="SSF"/>
    <property type="match status" value="1"/>
</dbReference>
<dbReference type="eggNOG" id="COG0591">
    <property type="taxonomic scope" value="Bacteria"/>
</dbReference>
<gene>
    <name evidence="16" type="ORF">GARC_3408</name>
</gene>
<dbReference type="InterPro" id="IPR038377">
    <property type="entry name" value="Na/Glc_symporter_sf"/>
</dbReference>
<sequence>MNQFDYYVAIAFALVILFLGLMFSRSGKSMTSFFAAGGAVPWWISGLSLFMSFFSVGTFVVWGSIAYSDGLVAVVIQSTMAVAGIIIGCIIAPAWNKTRALTVADFLTHRAGKSVQKIYSSAFLFINLFTAGAFLYPVGKIIEVSTGIPLNVAILVLGLFVIAYTTVGGLWAVLVTDVLQFVVLTAAVLIIIPLAFGEVGGVNTFLSKLPDGFMALQNENYSWIFLIAFVIYNTVFIGGNWAYVQRYTSVAKPKDAKKVGLLFGGLYLVAPIIWMLPPMIYRVINPDLSGTEAEEAYLLMSKLVVPEGLLGLILAAMVFATASSVNTAINIAAGVFTNDLFKSIKPNYPAERLMKVARISTFVFGFLAIAVALAVQSMGGIVEVVLSIAALTGASLYLPPIWAIFSKRQTGKSLLLTTIFSLLINAFFKFVTPSLFDLSLSREWEMMLGVITPVIWLIGFEIYYYQSRGSNPDYDNYIAYQLSRETQETSNSEVQASDNAYSKKILSIGILAIGILLMGLGAVTDSANAETLGVGLIIALPALWFLLKTNKVILGAK</sequence>
<evidence type="ECO:0000256" key="15">
    <source>
        <dbReference type="SAM" id="Phobius"/>
    </source>
</evidence>
<dbReference type="RefSeq" id="WP_007622224.1">
    <property type="nucleotide sequence ID" value="NZ_BAEO01000051.1"/>
</dbReference>
<dbReference type="GO" id="GO:0015293">
    <property type="term" value="F:symporter activity"/>
    <property type="evidence" value="ECO:0007669"/>
    <property type="project" value="UniProtKB-KW"/>
</dbReference>
<accession>K6Y8W8</accession>
<keyword evidence="3" id="KW-0813">Transport</keyword>
<comment type="subcellular location">
    <subcellularLocation>
        <location evidence="1">Cell membrane</location>
        <topology evidence="1">Multi-pass membrane protein</topology>
    </subcellularLocation>
</comment>
<feature type="transmembrane region" description="Helical" evidence="15">
    <location>
        <begin position="6"/>
        <end position="23"/>
    </location>
</feature>
<dbReference type="EMBL" id="BAEO01000051">
    <property type="protein sequence ID" value="GAC20366.1"/>
    <property type="molecule type" value="Genomic_DNA"/>
</dbReference>
<dbReference type="GO" id="GO:0015075">
    <property type="term" value="F:monoatomic ion transmembrane transporter activity"/>
    <property type="evidence" value="ECO:0007669"/>
    <property type="project" value="UniProtKB-ARBA"/>
</dbReference>
<keyword evidence="7 15" id="KW-1133">Transmembrane helix</keyword>
<feature type="transmembrane region" description="Helical" evidence="15">
    <location>
        <begin position="356"/>
        <end position="375"/>
    </location>
</feature>
<keyword evidence="11" id="KW-0325">Glycoprotein</keyword>
<feature type="transmembrane region" description="Helical" evidence="15">
    <location>
        <begin position="309"/>
        <end position="336"/>
    </location>
</feature>
<reference evidence="16 17" key="1">
    <citation type="journal article" date="2017" name="Antonie Van Leeuwenhoek">
        <title>Rhizobium rhizosphaerae sp. nov., a novel species isolated from rice rhizosphere.</title>
        <authorList>
            <person name="Zhao J.J."/>
            <person name="Zhang J."/>
            <person name="Zhang R.J."/>
            <person name="Zhang C.W."/>
            <person name="Yin H.Q."/>
            <person name="Zhang X.X."/>
        </authorList>
    </citation>
    <scope>NUCLEOTIDE SEQUENCE [LARGE SCALE GENOMIC DNA]</scope>
    <source>
        <strain evidence="16 17">BSs20135</strain>
    </source>
</reference>
<dbReference type="GO" id="GO:0098660">
    <property type="term" value="P:inorganic ion transmembrane transport"/>
    <property type="evidence" value="ECO:0007669"/>
    <property type="project" value="UniProtKB-ARBA"/>
</dbReference>
<keyword evidence="6" id="KW-0769">Symport</keyword>
<feature type="transmembrane region" description="Helical" evidence="15">
    <location>
        <begin position="444"/>
        <end position="465"/>
    </location>
</feature>
<dbReference type="Proteomes" id="UP000006327">
    <property type="component" value="Unassembled WGS sequence"/>
</dbReference>
<feature type="transmembrane region" description="Helical" evidence="15">
    <location>
        <begin position="181"/>
        <end position="201"/>
    </location>
</feature>